<accession>A0A560KHE2</accession>
<gene>
    <name evidence="3" type="ORF">FBZ87_101408</name>
    <name evidence="2" type="ORF">FBZ88_106259</name>
</gene>
<name>A0A560KHE2_9PROT</name>
<organism evidence="3 5">
    <name type="scientific">Nitrospirillum amazonense</name>
    <dbReference type="NCBI Taxonomy" id="28077"/>
    <lineage>
        <taxon>Bacteria</taxon>
        <taxon>Pseudomonadati</taxon>
        <taxon>Pseudomonadota</taxon>
        <taxon>Alphaproteobacteria</taxon>
        <taxon>Rhodospirillales</taxon>
        <taxon>Azospirillaceae</taxon>
        <taxon>Nitrospirillum</taxon>
    </lineage>
</organism>
<comment type="caution">
    <text evidence="3">The sequence shown here is derived from an EMBL/GenBank/DDBJ whole genome shotgun (WGS) entry which is preliminary data.</text>
</comment>
<dbReference type="EMBL" id="VITO01000006">
    <property type="protein sequence ID" value="TWB27794.1"/>
    <property type="molecule type" value="Genomic_DNA"/>
</dbReference>
<feature type="transmembrane region" description="Helical" evidence="1">
    <location>
        <begin position="68"/>
        <end position="90"/>
    </location>
</feature>
<feature type="transmembrane region" description="Helical" evidence="1">
    <location>
        <begin position="12"/>
        <end position="32"/>
    </location>
</feature>
<keyword evidence="1" id="KW-0812">Transmembrane</keyword>
<evidence type="ECO:0000313" key="2">
    <source>
        <dbReference type="EMBL" id="TWB27794.1"/>
    </source>
</evidence>
<evidence type="ECO:0000313" key="5">
    <source>
        <dbReference type="Proteomes" id="UP000320516"/>
    </source>
</evidence>
<keyword evidence="1" id="KW-1133">Transmembrane helix</keyword>
<keyword evidence="4" id="KW-1185">Reference proteome</keyword>
<evidence type="ECO:0000313" key="3">
    <source>
        <dbReference type="EMBL" id="TWB82698.1"/>
    </source>
</evidence>
<dbReference type="Proteomes" id="UP000320516">
    <property type="component" value="Unassembled WGS sequence"/>
</dbReference>
<dbReference type="AlphaFoldDB" id="A0A560KHE2"/>
<dbReference type="Proteomes" id="UP000316545">
    <property type="component" value="Unassembled WGS sequence"/>
</dbReference>
<dbReference type="EMBL" id="VITV01000001">
    <property type="protein sequence ID" value="TWB82698.1"/>
    <property type="molecule type" value="Genomic_DNA"/>
</dbReference>
<feature type="transmembrane region" description="Helical" evidence="1">
    <location>
        <begin position="38"/>
        <end position="56"/>
    </location>
</feature>
<proteinExistence type="predicted"/>
<reference evidence="4 5" key="1">
    <citation type="submission" date="2019-06" db="EMBL/GenBank/DDBJ databases">
        <title>Genomic Encyclopedia of Type Strains, Phase IV (KMG-V): Genome sequencing to study the core and pangenomes of soil and plant-associated prokaryotes.</title>
        <authorList>
            <person name="Whitman W."/>
        </authorList>
    </citation>
    <scope>NUCLEOTIDE SEQUENCE [LARGE SCALE GENOMIC DNA]</scope>
    <source>
        <strain evidence="2 4">BR 11865</strain>
        <strain evidence="3 5">BR 12005</strain>
    </source>
</reference>
<evidence type="ECO:0000256" key="1">
    <source>
        <dbReference type="SAM" id="Phobius"/>
    </source>
</evidence>
<sequence>MPFQVNGGRGMILRLVLVGMAALVALFGTLGVVVGLRVSAVLLGLGFLAALLRVWTKVKPERRLRATLRLVLFSALILVLIERLAVLGGYGVQLHEGLRLAFGLAL</sequence>
<evidence type="ECO:0000313" key="4">
    <source>
        <dbReference type="Proteomes" id="UP000316545"/>
    </source>
</evidence>
<keyword evidence="1" id="KW-0472">Membrane</keyword>
<protein>
    <submittedName>
        <fullName evidence="3">Uncharacterized protein</fullName>
    </submittedName>
</protein>
<dbReference type="RefSeq" id="WP_277908268.1">
    <property type="nucleotide sequence ID" value="NZ_JARPAF010000004.1"/>
</dbReference>